<feature type="domain" description="Fibronectin type III-like" evidence="19">
    <location>
        <begin position="655"/>
        <end position="725"/>
    </location>
</feature>
<dbReference type="Pfam" id="PF00933">
    <property type="entry name" value="Glyco_hydro_3"/>
    <property type="match status" value="1"/>
</dbReference>
<evidence type="ECO:0000256" key="6">
    <source>
        <dbReference type="ARBA" id="ARBA00022525"/>
    </source>
</evidence>
<dbReference type="GO" id="GO:0008422">
    <property type="term" value="F:beta-glucosidase activity"/>
    <property type="evidence" value="ECO:0007669"/>
    <property type="project" value="UniProtKB-EC"/>
</dbReference>
<evidence type="ECO:0000313" key="21">
    <source>
        <dbReference type="Proteomes" id="UP001303889"/>
    </source>
</evidence>
<feature type="chain" id="PRO_5042964066" description="Beta-glucosidase cel3A" evidence="18">
    <location>
        <begin position="21"/>
        <end position="736"/>
    </location>
</feature>
<dbReference type="InterPro" id="IPR026891">
    <property type="entry name" value="Fn3-like"/>
</dbReference>
<dbReference type="InterPro" id="IPR013783">
    <property type="entry name" value="Ig-like_fold"/>
</dbReference>
<evidence type="ECO:0000256" key="16">
    <source>
        <dbReference type="ARBA" id="ARBA00083231"/>
    </source>
</evidence>
<dbReference type="FunFam" id="3.20.20.300:FF:000002">
    <property type="entry name" value="Probable beta-glucosidase"/>
    <property type="match status" value="1"/>
</dbReference>
<comment type="subcellular location">
    <subcellularLocation>
        <location evidence="2">Secreted</location>
    </subcellularLocation>
</comment>
<dbReference type="InterPro" id="IPR001764">
    <property type="entry name" value="Glyco_hydro_3_N"/>
</dbReference>
<dbReference type="InterPro" id="IPR036962">
    <property type="entry name" value="Glyco_hydro_3_N_sf"/>
</dbReference>
<keyword evidence="8" id="KW-0378">Hydrolase</keyword>
<comment type="similarity">
    <text evidence="4">Belongs to the glycosyl hydrolase 3 family.</text>
</comment>
<dbReference type="Proteomes" id="UP001303889">
    <property type="component" value="Unassembled WGS sequence"/>
</dbReference>
<reference evidence="20" key="1">
    <citation type="journal article" date="2023" name="Mol. Phylogenet. Evol.">
        <title>Genome-scale phylogeny and comparative genomics of the fungal order Sordariales.</title>
        <authorList>
            <person name="Hensen N."/>
            <person name="Bonometti L."/>
            <person name="Westerberg I."/>
            <person name="Brannstrom I.O."/>
            <person name="Guillou S."/>
            <person name="Cros-Aarteil S."/>
            <person name="Calhoun S."/>
            <person name="Haridas S."/>
            <person name="Kuo A."/>
            <person name="Mondo S."/>
            <person name="Pangilinan J."/>
            <person name="Riley R."/>
            <person name="LaButti K."/>
            <person name="Andreopoulos B."/>
            <person name="Lipzen A."/>
            <person name="Chen C."/>
            <person name="Yan M."/>
            <person name="Daum C."/>
            <person name="Ng V."/>
            <person name="Clum A."/>
            <person name="Steindorff A."/>
            <person name="Ohm R.A."/>
            <person name="Martin F."/>
            <person name="Silar P."/>
            <person name="Natvig D.O."/>
            <person name="Lalanne C."/>
            <person name="Gautier V."/>
            <person name="Ament-Velasquez S.L."/>
            <person name="Kruys A."/>
            <person name="Hutchinson M.I."/>
            <person name="Powell A.J."/>
            <person name="Barry K."/>
            <person name="Miller A.N."/>
            <person name="Grigoriev I.V."/>
            <person name="Debuchy R."/>
            <person name="Gladieux P."/>
            <person name="Hiltunen Thoren M."/>
            <person name="Johannesson H."/>
        </authorList>
    </citation>
    <scope>NUCLEOTIDE SEQUENCE</scope>
    <source>
        <strain evidence="20">CBS 103.79</strain>
    </source>
</reference>
<gene>
    <name evidence="20" type="ORF">C8A05DRAFT_20466</name>
</gene>
<evidence type="ECO:0000256" key="8">
    <source>
        <dbReference type="ARBA" id="ARBA00022801"/>
    </source>
</evidence>
<dbReference type="AlphaFoldDB" id="A0AAN6M9Z7"/>
<keyword evidence="11" id="KW-0119">Carbohydrate metabolism</keyword>
<evidence type="ECO:0000256" key="15">
    <source>
        <dbReference type="ARBA" id="ARBA00078013"/>
    </source>
</evidence>
<dbReference type="Gene3D" id="2.60.40.10">
    <property type="entry name" value="Immunoglobulins"/>
    <property type="match status" value="1"/>
</dbReference>
<evidence type="ECO:0000313" key="20">
    <source>
        <dbReference type="EMBL" id="KAK3896589.1"/>
    </source>
</evidence>
<keyword evidence="6" id="KW-0964">Secreted</keyword>
<comment type="caution">
    <text evidence="20">The sequence shown here is derived from an EMBL/GenBank/DDBJ whole genome shotgun (WGS) entry which is preliminary data.</text>
</comment>
<dbReference type="InterPro" id="IPR050288">
    <property type="entry name" value="Cellulose_deg_GH3"/>
</dbReference>
<dbReference type="GO" id="GO:0030245">
    <property type="term" value="P:cellulose catabolic process"/>
    <property type="evidence" value="ECO:0007669"/>
    <property type="project" value="UniProtKB-KW"/>
</dbReference>
<dbReference type="Pfam" id="PF14310">
    <property type="entry name" value="Fn3-like"/>
    <property type="match status" value="1"/>
</dbReference>
<accession>A0AAN6M9Z7</accession>
<evidence type="ECO:0000256" key="18">
    <source>
        <dbReference type="SAM" id="SignalP"/>
    </source>
</evidence>
<sequence>MTVISANALGLLVLVALARASPSCHDPRAVPSGVAEWAAAHSSAAAAVARMSQQDKVSMVSGIGWDKGPCVGNTAAISSIGYPQLCLQDGPLGIRFGTGSTAFTPGIQAASTWDVELIRQRGAYLGAEAKGCGIHVLLGPVAGALGKIPQGGRNWEGFGVDPYLSGIAMSQTIEGIQGAGVQACAKHYIGNEQELNRETMSSDINDRTMHELYLWPFADAVHANVASVMCSYNKLNGTWACESDKAQNSLLKKELGFQGYVVSDWNAQHTTSGAANGGMDMTMPGSDYNGNNVLWGPQLNNAVNANQVSKTRLDDMAKRILAAWYLLGQNNGYPSINIRANVQGNHKDNVRAVARDGIVLLKNDGGILPLKKPAKLALVGSAAVVNPQGINACTDKGCNTGALGMGWGSGSVNYPYFVAPYDALKTRAQADGTTLTLQSSDSTNNVAGTVSGADAAIVVITADSGEGYITVEGNAGDRNNLEPWHNGNALVQAVAAANKNTIVVVHSVGPIILETILATPGVRAVVWAGLPSQENGNALVDVLYGLTSPSGKLVYTIAKKAEDYGTAVVRGNDAFPEGLFVDYRHFDAANIEPRYEFGFGLSYTNFTYASLKITSTATSGPATGTTIPGGPADLWETVATVTAVVTNSGGVEGAEVAQLYLTLPSAAPSAPPKQLRGFAKLKLAPGASGTATFNLRRRDLSYWDTARQQWVVPQGRFGVSVGASSRDVRLTGSLDV</sequence>
<evidence type="ECO:0000256" key="7">
    <source>
        <dbReference type="ARBA" id="ARBA00022729"/>
    </source>
</evidence>
<keyword evidence="10" id="KW-0325">Glycoprotein</keyword>
<dbReference type="InterPro" id="IPR002772">
    <property type="entry name" value="Glyco_hydro_3_C"/>
</dbReference>
<evidence type="ECO:0000256" key="11">
    <source>
        <dbReference type="ARBA" id="ARBA00023277"/>
    </source>
</evidence>
<dbReference type="FunFam" id="2.60.40.10:FF:000757">
    <property type="entry name" value="Beta-glucosidase G"/>
    <property type="match status" value="1"/>
</dbReference>
<dbReference type="GO" id="GO:0005576">
    <property type="term" value="C:extracellular region"/>
    <property type="evidence" value="ECO:0007669"/>
    <property type="project" value="UniProtKB-SubCell"/>
</dbReference>
<evidence type="ECO:0000256" key="17">
    <source>
        <dbReference type="ARBA" id="ARBA00083611"/>
    </source>
</evidence>
<evidence type="ECO:0000256" key="1">
    <source>
        <dbReference type="ARBA" id="ARBA00000448"/>
    </source>
</evidence>
<keyword evidence="7 18" id="KW-0732">Signal</keyword>
<evidence type="ECO:0000256" key="4">
    <source>
        <dbReference type="ARBA" id="ARBA00005336"/>
    </source>
</evidence>
<dbReference type="SUPFAM" id="SSF52279">
    <property type="entry name" value="Beta-D-glucan exohydrolase, C-terminal domain"/>
    <property type="match status" value="1"/>
</dbReference>
<evidence type="ECO:0000256" key="3">
    <source>
        <dbReference type="ARBA" id="ARBA00004987"/>
    </source>
</evidence>
<evidence type="ECO:0000256" key="9">
    <source>
        <dbReference type="ARBA" id="ARBA00023001"/>
    </source>
</evidence>
<dbReference type="PANTHER" id="PTHR42715">
    <property type="entry name" value="BETA-GLUCOSIDASE"/>
    <property type="match status" value="1"/>
</dbReference>
<dbReference type="EMBL" id="MU856516">
    <property type="protein sequence ID" value="KAK3896589.1"/>
    <property type="molecule type" value="Genomic_DNA"/>
</dbReference>
<proteinExistence type="inferred from homology"/>
<evidence type="ECO:0000256" key="5">
    <source>
        <dbReference type="ARBA" id="ARBA00012744"/>
    </source>
</evidence>
<dbReference type="Gene3D" id="3.40.50.1700">
    <property type="entry name" value="Glycoside hydrolase family 3 C-terminal domain"/>
    <property type="match status" value="1"/>
</dbReference>
<dbReference type="SMART" id="SM01217">
    <property type="entry name" value="Fn3_like"/>
    <property type="match status" value="1"/>
</dbReference>
<dbReference type="PANTHER" id="PTHR42715:SF28">
    <property type="entry name" value="BETA-GLUCOSIDASE L-RELATED"/>
    <property type="match status" value="1"/>
</dbReference>
<evidence type="ECO:0000256" key="12">
    <source>
        <dbReference type="ARBA" id="ARBA00023295"/>
    </source>
</evidence>
<dbReference type="InterPro" id="IPR017853">
    <property type="entry name" value="GH"/>
</dbReference>
<comment type="catalytic activity">
    <reaction evidence="1">
        <text>Hydrolysis of terminal, non-reducing beta-D-glucosyl residues with release of beta-D-glucose.</text>
        <dbReference type="EC" id="3.2.1.21"/>
    </reaction>
</comment>
<name>A0AAN6M9Z7_9PEZI</name>
<feature type="signal peptide" evidence="18">
    <location>
        <begin position="1"/>
        <end position="20"/>
    </location>
</feature>
<dbReference type="FunFam" id="3.40.50.1700:FF:000003">
    <property type="entry name" value="Probable beta-glucosidase"/>
    <property type="match status" value="1"/>
</dbReference>
<evidence type="ECO:0000256" key="10">
    <source>
        <dbReference type="ARBA" id="ARBA00023180"/>
    </source>
</evidence>
<dbReference type="SUPFAM" id="SSF51445">
    <property type="entry name" value="(Trans)glycosidases"/>
    <property type="match status" value="1"/>
</dbReference>
<reference evidence="20" key="2">
    <citation type="submission" date="2023-05" db="EMBL/GenBank/DDBJ databases">
        <authorList>
            <consortium name="Lawrence Berkeley National Laboratory"/>
            <person name="Steindorff A."/>
            <person name="Hensen N."/>
            <person name="Bonometti L."/>
            <person name="Westerberg I."/>
            <person name="Brannstrom I.O."/>
            <person name="Guillou S."/>
            <person name="Cros-Aarteil S."/>
            <person name="Calhoun S."/>
            <person name="Haridas S."/>
            <person name="Kuo A."/>
            <person name="Mondo S."/>
            <person name="Pangilinan J."/>
            <person name="Riley R."/>
            <person name="Labutti K."/>
            <person name="Andreopoulos B."/>
            <person name="Lipzen A."/>
            <person name="Chen C."/>
            <person name="Yanf M."/>
            <person name="Daum C."/>
            <person name="Ng V."/>
            <person name="Clum A."/>
            <person name="Ohm R."/>
            <person name="Martin F."/>
            <person name="Silar P."/>
            <person name="Natvig D."/>
            <person name="Lalanne C."/>
            <person name="Gautier V."/>
            <person name="Ament-Velasquez S.L."/>
            <person name="Kruys A."/>
            <person name="Hutchinson M.I."/>
            <person name="Powell A.J."/>
            <person name="Barry K."/>
            <person name="Miller A.N."/>
            <person name="Grigoriev I.V."/>
            <person name="Debuchy R."/>
            <person name="Gladieux P."/>
            <person name="Thoren M.H."/>
            <person name="Johannesson H."/>
        </authorList>
    </citation>
    <scope>NUCLEOTIDE SEQUENCE</scope>
    <source>
        <strain evidence="20">CBS 103.79</strain>
    </source>
</reference>
<dbReference type="InterPro" id="IPR036881">
    <property type="entry name" value="Glyco_hydro_3_C_sf"/>
</dbReference>
<evidence type="ECO:0000256" key="13">
    <source>
        <dbReference type="ARBA" id="ARBA00023326"/>
    </source>
</evidence>
<dbReference type="PRINTS" id="PR00133">
    <property type="entry name" value="GLHYDRLASE3"/>
</dbReference>
<keyword evidence="21" id="KW-1185">Reference proteome</keyword>
<keyword evidence="13" id="KW-0624">Polysaccharide degradation</keyword>
<comment type="pathway">
    <text evidence="3">Glycan metabolism; cellulose degradation.</text>
</comment>
<keyword evidence="9" id="KW-0136">Cellulose degradation</keyword>
<dbReference type="Pfam" id="PF01915">
    <property type="entry name" value="Glyco_hydro_3_C"/>
    <property type="match status" value="1"/>
</dbReference>
<evidence type="ECO:0000259" key="19">
    <source>
        <dbReference type="SMART" id="SM01217"/>
    </source>
</evidence>
<dbReference type="EC" id="3.2.1.21" evidence="5"/>
<evidence type="ECO:0000256" key="2">
    <source>
        <dbReference type="ARBA" id="ARBA00004613"/>
    </source>
</evidence>
<organism evidence="20 21">
    <name type="scientific">Staphylotrichum tortipilum</name>
    <dbReference type="NCBI Taxonomy" id="2831512"/>
    <lineage>
        <taxon>Eukaryota</taxon>
        <taxon>Fungi</taxon>
        <taxon>Dikarya</taxon>
        <taxon>Ascomycota</taxon>
        <taxon>Pezizomycotina</taxon>
        <taxon>Sordariomycetes</taxon>
        <taxon>Sordariomycetidae</taxon>
        <taxon>Sordariales</taxon>
        <taxon>Chaetomiaceae</taxon>
        <taxon>Staphylotrichum</taxon>
    </lineage>
</organism>
<evidence type="ECO:0000256" key="14">
    <source>
        <dbReference type="ARBA" id="ARBA00070030"/>
    </source>
</evidence>
<protein>
    <recommendedName>
        <fullName evidence="14">Beta-glucosidase cel3A</fullName>
        <ecNumber evidence="5">3.2.1.21</ecNumber>
    </recommendedName>
    <alternativeName>
        <fullName evidence="15">Beta-D-glucoside glucohydrolase cel3A</fullName>
    </alternativeName>
    <alternativeName>
        <fullName evidence="17">Cellobiase cel3A</fullName>
    </alternativeName>
    <alternativeName>
        <fullName evidence="16">Gentiobiase cel3A</fullName>
    </alternativeName>
</protein>
<dbReference type="Gene3D" id="3.20.20.300">
    <property type="entry name" value="Glycoside hydrolase, family 3, N-terminal domain"/>
    <property type="match status" value="1"/>
</dbReference>
<keyword evidence="12" id="KW-0326">Glycosidase</keyword>